<evidence type="ECO:0000313" key="2">
    <source>
        <dbReference type="Proteomes" id="UP000814140"/>
    </source>
</evidence>
<proteinExistence type="predicted"/>
<gene>
    <name evidence="1" type="ORF">BV25DRAFT_1921894</name>
</gene>
<comment type="caution">
    <text evidence="1">The sequence shown here is derived from an EMBL/GenBank/DDBJ whole genome shotgun (WGS) entry which is preliminary data.</text>
</comment>
<evidence type="ECO:0000313" key="1">
    <source>
        <dbReference type="EMBL" id="KAI0055344.1"/>
    </source>
</evidence>
<protein>
    <submittedName>
        <fullName evidence="1">Uncharacterized protein</fullName>
    </submittedName>
</protein>
<reference evidence="1" key="1">
    <citation type="submission" date="2021-03" db="EMBL/GenBank/DDBJ databases">
        <authorList>
            <consortium name="DOE Joint Genome Institute"/>
            <person name="Ahrendt S."/>
            <person name="Looney B.P."/>
            <person name="Miyauchi S."/>
            <person name="Morin E."/>
            <person name="Drula E."/>
            <person name="Courty P.E."/>
            <person name="Chicoki N."/>
            <person name="Fauchery L."/>
            <person name="Kohler A."/>
            <person name="Kuo A."/>
            <person name="Labutti K."/>
            <person name="Pangilinan J."/>
            <person name="Lipzen A."/>
            <person name="Riley R."/>
            <person name="Andreopoulos W."/>
            <person name="He G."/>
            <person name="Johnson J."/>
            <person name="Barry K.W."/>
            <person name="Grigoriev I.V."/>
            <person name="Nagy L."/>
            <person name="Hibbett D."/>
            <person name="Henrissat B."/>
            <person name="Matheny P.B."/>
            <person name="Labbe J."/>
            <person name="Martin F."/>
        </authorList>
    </citation>
    <scope>NUCLEOTIDE SEQUENCE</scope>
    <source>
        <strain evidence="1">HHB10654</strain>
    </source>
</reference>
<name>A0ACB8SFJ9_9AGAM</name>
<dbReference type="EMBL" id="MU277296">
    <property type="protein sequence ID" value="KAI0055344.1"/>
    <property type="molecule type" value="Genomic_DNA"/>
</dbReference>
<dbReference type="Proteomes" id="UP000814140">
    <property type="component" value="Unassembled WGS sequence"/>
</dbReference>
<reference evidence="1" key="2">
    <citation type="journal article" date="2022" name="New Phytol.">
        <title>Evolutionary transition to the ectomycorrhizal habit in the genomes of a hyperdiverse lineage of mushroom-forming fungi.</title>
        <authorList>
            <person name="Looney B."/>
            <person name="Miyauchi S."/>
            <person name="Morin E."/>
            <person name="Drula E."/>
            <person name="Courty P.E."/>
            <person name="Kohler A."/>
            <person name="Kuo A."/>
            <person name="LaButti K."/>
            <person name="Pangilinan J."/>
            <person name="Lipzen A."/>
            <person name="Riley R."/>
            <person name="Andreopoulos W."/>
            <person name="He G."/>
            <person name="Johnson J."/>
            <person name="Nolan M."/>
            <person name="Tritt A."/>
            <person name="Barry K.W."/>
            <person name="Grigoriev I.V."/>
            <person name="Nagy L.G."/>
            <person name="Hibbett D."/>
            <person name="Henrissat B."/>
            <person name="Matheny P.B."/>
            <person name="Labbe J."/>
            <person name="Martin F.M."/>
        </authorList>
    </citation>
    <scope>NUCLEOTIDE SEQUENCE</scope>
    <source>
        <strain evidence="1">HHB10654</strain>
    </source>
</reference>
<organism evidence="1 2">
    <name type="scientific">Artomyces pyxidatus</name>
    <dbReference type="NCBI Taxonomy" id="48021"/>
    <lineage>
        <taxon>Eukaryota</taxon>
        <taxon>Fungi</taxon>
        <taxon>Dikarya</taxon>
        <taxon>Basidiomycota</taxon>
        <taxon>Agaricomycotina</taxon>
        <taxon>Agaricomycetes</taxon>
        <taxon>Russulales</taxon>
        <taxon>Auriscalpiaceae</taxon>
        <taxon>Artomyces</taxon>
    </lineage>
</organism>
<keyword evidence="2" id="KW-1185">Reference proteome</keyword>
<accession>A0ACB8SFJ9</accession>
<sequence>MSTGLPSAMPRSFTLGRVADPAQQSRSELLTAASRDTTVKLRMSDGTWVASSTAPYIPVPPPRQAPLPSPRADGRLGPFEPSRVAQWYDSRRPWLPYAWTSGPDDPARYQLTLSNFRTNHWDTRRGRIADRVPIDTVIAAYRHEEAEAKVAESDLDDWEHRIPADTHPSWDELQELDFLSGTLEQLLITTARVQRAITELRGYTLWARYTLAWRSGFITVREPLLPVIGCWVDAGNIGVWARLSYGGVPCWRITVAEPKDPRAVTIAHLDELPLDLNLDIWDDVVHHPRPRHTLSRRKQKLLRDADSARALGNLRLAESLEDEADGAAPRDPYSSSDDDGFVVLDAPVPAPTSMATPASAEPSARRPRYEPQRRGADHHAPPRGRSRSRSPAPRRHSPSRPLSPSDRHWSPPRRRASFDRPRPRPRPCRSQSRSPRRFPSPPPSSCPRRSASLSPPVQEPSPLLRLDDRMRDPSRSPPPTPPHPPVSLIDRIQDAPQPDTVDPAAMDVDPPPLYHSLLDRIMSASQEDVTLDAQSSADVDTAVWTDWSVVDNLEPDPSMSPHILRDAAGRLLSTRVSVAPQDVDAYLSIHWLSNDGVPVPLATWELTSSSLPFADSVGQHGAPPLSALATDTALYLWRSMRPSVVARLNAGPPSTWLPGGTAQWKTRLKPKGRTARVLAPGTTPSASAVAELTDSAGLPWTILTQRDFEQLRWEVRTFLFRRDFERLAFDTHRSTPLADPDPAILLDLRARIRRLWGPRSSFFPSADEPRYFDSADDLVRLRHWRGFGLLLSELRGADQDAIHHALGGSVTGMSTLLLSLFRSYFQDLYKRAPTAFVDRLEY</sequence>